<accession>A0A8H5WXC4</accession>
<dbReference type="InterPro" id="IPR011701">
    <property type="entry name" value="MFS"/>
</dbReference>
<comment type="subcellular location">
    <subcellularLocation>
        <location evidence="1">Membrane</location>
        <topology evidence="1">Multi-pass membrane protein</topology>
    </subcellularLocation>
</comment>
<proteinExistence type="inferred from homology"/>
<feature type="transmembrane region" description="Helical" evidence="9">
    <location>
        <begin position="915"/>
        <end position="934"/>
    </location>
</feature>
<evidence type="ECO:0000313" key="11">
    <source>
        <dbReference type="EMBL" id="KAF5673713.1"/>
    </source>
</evidence>
<feature type="transmembrane region" description="Helical" evidence="9">
    <location>
        <begin position="1136"/>
        <end position="1155"/>
    </location>
</feature>
<dbReference type="PROSITE" id="PS00216">
    <property type="entry name" value="SUGAR_TRANSPORT_1"/>
    <property type="match status" value="2"/>
</dbReference>
<keyword evidence="7" id="KW-0325">Glycoprotein</keyword>
<feature type="transmembrane region" description="Helical" evidence="9">
    <location>
        <begin position="316"/>
        <end position="336"/>
    </location>
</feature>
<feature type="transmembrane region" description="Helical" evidence="9">
    <location>
        <begin position="52"/>
        <end position="75"/>
    </location>
</feature>
<dbReference type="InterPro" id="IPR003663">
    <property type="entry name" value="Sugar/inositol_transpt"/>
</dbReference>
<feature type="transmembrane region" description="Helical" evidence="9">
    <location>
        <begin position="87"/>
        <end position="108"/>
    </location>
</feature>
<dbReference type="InterPro" id="IPR050360">
    <property type="entry name" value="MFS_Sugar_Transporters"/>
</dbReference>
<feature type="transmembrane region" description="Helical" evidence="9">
    <location>
        <begin position="1098"/>
        <end position="1124"/>
    </location>
</feature>
<dbReference type="AlphaFoldDB" id="A0A8H5WXC4"/>
<dbReference type="InterPro" id="IPR036259">
    <property type="entry name" value="MFS_trans_sf"/>
</dbReference>
<dbReference type="GO" id="GO:0008236">
    <property type="term" value="F:serine-type peptidase activity"/>
    <property type="evidence" value="ECO:0007669"/>
    <property type="project" value="InterPro"/>
</dbReference>
<evidence type="ECO:0000313" key="12">
    <source>
        <dbReference type="Proteomes" id="UP000572754"/>
    </source>
</evidence>
<feature type="transmembrane region" description="Helical" evidence="9">
    <location>
        <begin position="825"/>
        <end position="846"/>
    </location>
</feature>
<dbReference type="InterPro" id="IPR005829">
    <property type="entry name" value="Sugar_transporter_CS"/>
</dbReference>
<feature type="transmembrane region" description="Helical" evidence="9">
    <location>
        <begin position="285"/>
        <end position="304"/>
    </location>
</feature>
<feature type="transmembrane region" description="Helical" evidence="9">
    <location>
        <begin position="882"/>
        <end position="903"/>
    </location>
</feature>
<feature type="transmembrane region" description="Helical" evidence="9">
    <location>
        <begin position="1012"/>
        <end position="1030"/>
    </location>
</feature>
<dbReference type="SUPFAM" id="SSF53474">
    <property type="entry name" value="alpha/beta-Hydrolases"/>
    <property type="match status" value="1"/>
</dbReference>
<feature type="transmembrane region" description="Helical" evidence="9">
    <location>
        <begin position="377"/>
        <end position="402"/>
    </location>
</feature>
<evidence type="ECO:0000256" key="9">
    <source>
        <dbReference type="SAM" id="Phobius"/>
    </source>
</evidence>
<dbReference type="NCBIfam" id="TIGR00879">
    <property type="entry name" value="SP"/>
    <property type="match status" value="1"/>
</dbReference>
<keyword evidence="3" id="KW-0813">Transport</keyword>
<keyword evidence="5 9" id="KW-1133">Transmembrane helix</keyword>
<feature type="transmembrane region" description="Helical" evidence="9">
    <location>
        <begin position="1064"/>
        <end position="1086"/>
    </location>
</feature>
<feature type="transmembrane region" description="Helical" evidence="9">
    <location>
        <begin position="209"/>
        <end position="229"/>
    </location>
</feature>
<feature type="transmembrane region" description="Helical" evidence="9">
    <location>
        <begin position="177"/>
        <end position="197"/>
    </location>
</feature>
<dbReference type="PANTHER" id="PTHR48022">
    <property type="entry name" value="PLASTIDIC GLUCOSE TRANSPORTER 4"/>
    <property type="match status" value="1"/>
</dbReference>
<feature type="transmembrane region" description="Helical" evidence="9">
    <location>
        <begin position="144"/>
        <end position="165"/>
    </location>
</feature>
<dbReference type="SUPFAM" id="SSF103473">
    <property type="entry name" value="MFS general substrate transporter"/>
    <property type="match status" value="2"/>
</dbReference>
<dbReference type="InterPro" id="IPR001375">
    <property type="entry name" value="Peptidase_S9_cat"/>
</dbReference>
<dbReference type="Gene3D" id="3.40.50.1820">
    <property type="entry name" value="alpha/beta hydrolase"/>
    <property type="match status" value="1"/>
</dbReference>
<evidence type="ECO:0000256" key="6">
    <source>
        <dbReference type="ARBA" id="ARBA00023136"/>
    </source>
</evidence>
<dbReference type="PANTHER" id="PTHR48022:SF27">
    <property type="entry name" value="MAJOR FACILITATOR SUPERFAMILY (MFS) PROFILE DOMAIN-CONTAINING PROTEIN"/>
    <property type="match status" value="1"/>
</dbReference>
<evidence type="ECO:0000256" key="7">
    <source>
        <dbReference type="ARBA" id="ARBA00023180"/>
    </source>
</evidence>
<dbReference type="Pfam" id="PF00326">
    <property type="entry name" value="Peptidase_S9"/>
    <property type="match status" value="1"/>
</dbReference>
<reference evidence="11 12" key="2">
    <citation type="submission" date="2020-05" db="EMBL/GenBank/DDBJ databases">
        <title>Identification and distribution of gene clusters putatively required for synthesis of sphingolipid metabolism inhibitors in phylogenetically diverse species of the filamentous fungus Fusarium.</title>
        <authorList>
            <person name="Kim H.-S."/>
            <person name="Busman M."/>
            <person name="Brown D.W."/>
            <person name="Divon H."/>
            <person name="Uhlig S."/>
            <person name="Proctor R.H."/>
        </authorList>
    </citation>
    <scope>NUCLEOTIDE SEQUENCE [LARGE SCALE GENOMIC DNA]</scope>
    <source>
        <strain evidence="11 12">NRRL 25331</strain>
    </source>
</reference>
<feature type="transmembrane region" description="Helical" evidence="9">
    <location>
        <begin position="747"/>
        <end position="774"/>
    </location>
</feature>
<keyword evidence="6 9" id="KW-0472">Membrane</keyword>
<dbReference type="InterPro" id="IPR029058">
    <property type="entry name" value="AB_hydrolase_fold"/>
</dbReference>
<feature type="transmembrane region" description="Helical" evidence="9">
    <location>
        <begin position="852"/>
        <end position="870"/>
    </location>
</feature>
<dbReference type="PROSITE" id="PS50850">
    <property type="entry name" value="MFS"/>
    <property type="match status" value="1"/>
</dbReference>
<reference evidence="12" key="1">
    <citation type="journal article" date="2020" name="BMC Genomics">
        <title>Correction to: Identification and distribution of gene clusters required for synthesis of sphingolipid metabolism inhibitors in diverse species of the filamentous fungus Fusarium.</title>
        <authorList>
            <person name="Kim H.S."/>
            <person name="Lohmar J.M."/>
            <person name="Busman M."/>
            <person name="Brown D.W."/>
            <person name="Naumann T.A."/>
            <person name="Divon H.H."/>
            <person name="Lysoe E."/>
            <person name="Uhlig S."/>
            <person name="Proctor R.H."/>
        </authorList>
    </citation>
    <scope>NUCLEOTIDE SEQUENCE [LARGE SCALE GENOMIC DNA]</scope>
    <source>
        <strain evidence="12">NRRL 25331</strain>
    </source>
</reference>
<evidence type="ECO:0000256" key="2">
    <source>
        <dbReference type="ARBA" id="ARBA00010992"/>
    </source>
</evidence>
<dbReference type="Proteomes" id="UP000572754">
    <property type="component" value="Unassembled WGS sequence"/>
</dbReference>
<gene>
    <name evidence="11" type="ORF">FCIRC_7976</name>
</gene>
<dbReference type="Gene3D" id="1.20.1250.20">
    <property type="entry name" value="MFS general substrate transporter like domains"/>
    <property type="match status" value="3"/>
</dbReference>
<feature type="transmembrane region" description="Helical" evidence="9">
    <location>
        <begin position="250"/>
        <end position="273"/>
    </location>
</feature>
<organism evidence="11 12">
    <name type="scientific">Fusarium circinatum</name>
    <name type="common">Pitch canker fungus</name>
    <name type="synonym">Gibberella circinata</name>
    <dbReference type="NCBI Taxonomy" id="48490"/>
    <lineage>
        <taxon>Eukaryota</taxon>
        <taxon>Fungi</taxon>
        <taxon>Dikarya</taxon>
        <taxon>Ascomycota</taxon>
        <taxon>Pezizomycotina</taxon>
        <taxon>Sordariomycetes</taxon>
        <taxon>Hypocreomycetidae</taxon>
        <taxon>Hypocreales</taxon>
        <taxon>Nectriaceae</taxon>
        <taxon>Fusarium</taxon>
        <taxon>Fusarium fujikuroi species complex</taxon>
    </lineage>
</organism>
<sequence>MLEQKDSPGPEWPSSSNLSDNEKGNDTDISQPDIESPNTILPAVEFDNPKGWVAVAAAACSLFVYLGVIYSWGIMQVRLVEVTGTNLTTLTFVGSLATSFMISLSILSGIAVRKLGYQKTALAGGVLMGLGEFLASWTTKHVGALFVFHGVIFGIGGGLSIFACSTAPLRWFKRHRGLAMGIVFGGGSLGAAVMSIATNLLVKQVDVAWTFRILGFMLWGVCIPASYFIQQPEGSMSAGLKLQWHRFREPRFLLIIAGTALSCFPLFIPPYFIPIFTRSMGYSNQIAIIILAAWNLASTVGRVLGGYTADHLLGPLNSLIVCLLFIGLSSLVVWPLASSVGIFSVFLVFNGIGCGAFFSLVPPMLGATMGQENTLGILPIVWTTWFCGFFFGTPIASGIYSLADSTAFDPDGDTMKLDIAKLTAFLAANSTGTGVLICPGGGYSHVSIVKEGYNPAAYLNKLGIDAWVLDYTTTLNATAPIYPKPENEVFAALKRIRHDNPKIEKLGIWGFSAGGHLASTTLTNPKAGLDFGILAYPVITLEGNYTHAGSRDNLVGPNATAEELHDLSAQNLVSDTTPPTFLFHTFDDQAVPVQNTLMFAEAMAAHKRKAQVLILPDGPHGLGLALDDLKGLSPEFNWGIMALPASTSCAMGSISASGRGGGGRGFERSDNSISVRSRSYSVAPIIKFGKGPPALPNFSRVGLRPASGTHSPDFGPRKLAPASRSTFSKLRHYLHVFVQGSKCWSQAFLMAMAFFTFGYDGAISGGLLAMVPFVNQISHTRLPNGTPYLTSTDISVMTALPVTGCVLGLPLAAQFADKYGRKKMILVGCIFSAVGSAIQTAAFGLAEIVVGRWIANVAIWLFIVLGSTYMAEIAPENVRGAIVGTSIVLINTAAIVASGVNWAMSTEMSAMSFRLPLGLGILFPLILFIGLFFVDDSPTWYLTKSRGSDALRSLRSVRSGYAETEILAEFEALKAQASIREDEAKVPWIDIFRGTNLRRSLLAMSIGNMQQLSGIAFATNYATIFLATVSGNVSPFLLTMVGAILAFAGAVTGIYLVDRVGRRTLALSTFTMVFCIDLVVGVLGFMDYTGNPNIARAIASMCMLFSFLFAAGFGPLTYVVSAEIPTARLRNKTSSFSFLTLAAFSTVVVYVLPYISQPDAGNLGPKTYLIFAGWMAGCIIITYLYLPETKGRTPAELDAMFEARVPARKFKDYQCNLSMESYMNEEKVETEIDHHEAKV</sequence>
<dbReference type="EMBL" id="JAAQPE010000260">
    <property type="protein sequence ID" value="KAF5673713.1"/>
    <property type="molecule type" value="Genomic_DNA"/>
</dbReference>
<dbReference type="Pfam" id="PF00083">
    <property type="entry name" value="Sugar_tr"/>
    <property type="match status" value="1"/>
</dbReference>
<dbReference type="InterPro" id="IPR005828">
    <property type="entry name" value="MFS_sugar_transport-like"/>
</dbReference>
<keyword evidence="12" id="KW-1185">Reference proteome</keyword>
<dbReference type="GO" id="GO:0006508">
    <property type="term" value="P:proteolysis"/>
    <property type="evidence" value="ECO:0007669"/>
    <property type="project" value="InterPro"/>
</dbReference>
<name>A0A8H5WXC4_FUSCI</name>
<evidence type="ECO:0000256" key="8">
    <source>
        <dbReference type="SAM" id="MobiDB-lite"/>
    </source>
</evidence>
<evidence type="ECO:0000256" key="3">
    <source>
        <dbReference type="ARBA" id="ARBA00022448"/>
    </source>
</evidence>
<evidence type="ECO:0000259" key="10">
    <source>
        <dbReference type="PROSITE" id="PS50850"/>
    </source>
</evidence>
<dbReference type="InterPro" id="IPR020846">
    <property type="entry name" value="MFS_dom"/>
</dbReference>
<dbReference type="Pfam" id="PF07690">
    <property type="entry name" value="MFS_1"/>
    <property type="match status" value="1"/>
</dbReference>
<evidence type="ECO:0000256" key="5">
    <source>
        <dbReference type="ARBA" id="ARBA00022989"/>
    </source>
</evidence>
<protein>
    <submittedName>
        <fullName evidence="11">MCH2 (Monocarboxylate permease)</fullName>
    </submittedName>
</protein>
<feature type="transmembrane region" description="Helical" evidence="9">
    <location>
        <begin position="422"/>
        <end position="443"/>
    </location>
</feature>
<evidence type="ECO:0000256" key="4">
    <source>
        <dbReference type="ARBA" id="ARBA00022692"/>
    </source>
</evidence>
<feature type="transmembrane region" description="Helical" evidence="9">
    <location>
        <begin position="1036"/>
        <end position="1057"/>
    </location>
</feature>
<feature type="transmembrane region" description="Helical" evidence="9">
    <location>
        <begin position="342"/>
        <end position="365"/>
    </location>
</feature>
<feature type="transmembrane region" description="Helical" evidence="9">
    <location>
        <begin position="1167"/>
        <end position="1186"/>
    </location>
</feature>
<evidence type="ECO:0000256" key="1">
    <source>
        <dbReference type="ARBA" id="ARBA00004141"/>
    </source>
</evidence>
<feature type="domain" description="Major facilitator superfamily (MFS) profile" evidence="10">
    <location>
        <begin position="746"/>
        <end position="1190"/>
    </location>
</feature>
<dbReference type="GO" id="GO:0016020">
    <property type="term" value="C:membrane"/>
    <property type="evidence" value="ECO:0007669"/>
    <property type="project" value="UniProtKB-SubCell"/>
</dbReference>
<feature type="region of interest" description="Disordered" evidence="8">
    <location>
        <begin position="1"/>
        <end position="35"/>
    </location>
</feature>
<comment type="caution">
    <text evidence="11">The sequence shown here is derived from an EMBL/GenBank/DDBJ whole genome shotgun (WGS) entry which is preliminary data.</text>
</comment>
<feature type="transmembrane region" description="Helical" evidence="9">
    <location>
        <begin position="794"/>
        <end position="813"/>
    </location>
</feature>
<keyword evidence="4 9" id="KW-0812">Transmembrane</keyword>
<dbReference type="GO" id="GO:0005351">
    <property type="term" value="F:carbohydrate:proton symporter activity"/>
    <property type="evidence" value="ECO:0007669"/>
    <property type="project" value="TreeGrafter"/>
</dbReference>
<comment type="similarity">
    <text evidence="2">Belongs to the major facilitator superfamily. Sugar transporter (TC 2.A.1.1) family.</text>
</comment>